<dbReference type="GO" id="GO:0003677">
    <property type="term" value="F:DNA binding"/>
    <property type="evidence" value="ECO:0007669"/>
    <property type="project" value="InterPro"/>
</dbReference>
<reference evidence="2 3" key="1">
    <citation type="submission" date="2020-03" db="EMBL/GenBank/DDBJ databases">
        <title>Screen low temperature-resistant strains for efficient degradation of petroleum hydrocarbons under the low temperature.</title>
        <authorList>
            <person name="Wang Y."/>
            <person name="Chen J."/>
        </authorList>
    </citation>
    <scope>NUCLEOTIDE SEQUENCE [LARGE SCALE GENOMIC DNA]</scope>
    <source>
        <strain evidence="2 3">KB1</strain>
    </source>
</reference>
<proteinExistence type="predicted"/>
<dbReference type="InterPro" id="IPR009061">
    <property type="entry name" value="DNA-bd_dom_put_sf"/>
</dbReference>
<protein>
    <recommendedName>
        <fullName evidence="1">Helix-turn-helix domain-containing protein</fullName>
    </recommendedName>
</protein>
<name>A0A6G9CM62_RHOER</name>
<organism evidence="2 3">
    <name type="scientific">Rhodococcus erythropolis</name>
    <name type="common">Arthrobacter picolinophilus</name>
    <dbReference type="NCBI Taxonomy" id="1833"/>
    <lineage>
        <taxon>Bacteria</taxon>
        <taxon>Bacillati</taxon>
        <taxon>Actinomycetota</taxon>
        <taxon>Actinomycetes</taxon>
        <taxon>Mycobacteriales</taxon>
        <taxon>Nocardiaceae</taxon>
        <taxon>Rhodococcus</taxon>
        <taxon>Rhodococcus erythropolis group</taxon>
    </lineage>
</organism>
<evidence type="ECO:0000259" key="1">
    <source>
        <dbReference type="Pfam" id="PF12728"/>
    </source>
</evidence>
<dbReference type="Pfam" id="PF12728">
    <property type="entry name" value="HTH_17"/>
    <property type="match status" value="1"/>
</dbReference>
<evidence type="ECO:0000313" key="3">
    <source>
        <dbReference type="Proteomes" id="UP000502345"/>
    </source>
</evidence>
<accession>A0A6G9CM62</accession>
<dbReference type="NCBIfam" id="TIGR01764">
    <property type="entry name" value="excise"/>
    <property type="match status" value="1"/>
</dbReference>
<dbReference type="InterPro" id="IPR041657">
    <property type="entry name" value="HTH_17"/>
</dbReference>
<gene>
    <name evidence="2" type="ORF">G9444_0760</name>
</gene>
<dbReference type="AlphaFoldDB" id="A0A6G9CM62"/>
<dbReference type="SUPFAM" id="SSF46955">
    <property type="entry name" value="Putative DNA-binding domain"/>
    <property type="match status" value="1"/>
</dbReference>
<dbReference type="InterPro" id="IPR010093">
    <property type="entry name" value="SinI_DNA-bd"/>
</dbReference>
<dbReference type="Proteomes" id="UP000502345">
    <property type="component" value="Chromosome"/>
</dbReference>
<sequence>MTMTTYIGTVPIAARLGVTAQTVRNLIRRGELGPAVRVGAQYRIPAEAVEAYLERTLVTA</sequence>
<dbReference type="EMBL" id="CP050124">
    <property type="protein sequence ID" value="QIP38004.1"/>
    <property type="molecule type" value="Genomic_DNA"/>
</dbReference>
<evidence type="ECO:0000313" key="2">
    <source>
        <dbReference type="EMBL" id="QIP38004.1"/>
    </source>
</evidence>
<feature type="domain" description="Helix-turn-helix" evidence="1">
    <location>
        <begin position="13"/>
        <end position="55"/>
    </location>
</feature>